<dbReference type="InterPro" id="IPR007219">
    <property type="entry name" value="XnlR_reg_dom"/>
</dbReference>
<keyword evidence="1" id="KW-0479">Metal-binding</keyword>
<keyword evidence="6" id="KW-0539">Nucleus</keyword>
<dbReference type="VEuPathDB" id="FungiDB:CDV56_101517"/>
<keyword evidence="10" id="KW-1185">Reference proteome</keyword>
<evidence type="ECO:0000256" key="5">
    <source>
        <dbReference type="ARBA" id="ARBA00023163"/>
    </source>
</evidence>
<evidence type="ECO:0000256" key="4">
    <source>
        <dbReference type="ARBA" id="ARBA00023125"/>
    </source>
</evidence>
<dbReference type="InterPro" id="IPR051430">
    <property type="entry name" value="Fungal_TF_Env_Response"/>
</dbReference>
<feature type="domain" description="Xylanolytic transcriptional activator regulatory" evidence="8">
    <location>
        <begin position="349"/>
        <end position="423"/>
    </location>
</feature>
<dbReference type="GO" id="GO:0000978">
    <property type="term" value="F:RNA polymerase II cis-regulatory region sequence-specific DNA binding"/>
    <property type="evidence" value="ECO:0007669"/>
    <property type="project" value="TreeGrafter"/>
</dbReference>
<dbReference type="PANTHER" id="PTHR31944">
    <property type="entry name" value="HEME-RESPONSIVE ZINC FINGER TRANSCRIPTION FACTOR HAP1"/>
    <property type="match status" value="1"/>
</dbReference>
<dbReference type="STRING" id="41047.A0A397H9S0"/>
<dbReference type="EMBL" id="NKHU02000069">
    <property type="protein sequence ID" value="RHZ58376.1"/>
    <property type="molecule type" value="Genomic_DNA"/>
</dbReference>
<proteinExistence type="predicted"/>
<evidence type="ECO:0000256" key="3">
    <source>
        <dbReference type="ARBA" id="ARBA00023015"/>
    </source>
</evidence>
<evidence type="ECO:0000256" key="6">
    <source>
        <dbReference type="ARBA" id="ARBA00023242"/>
    </source>
</evidence>
<dbReference type="PANTHER" id="PTHR31944:SF131">
    <property type="entry name" value="HEME-RESPONSIVE ZINC FINGER TRANSCRIPTION FACTOR HAP1"/>
    <property type="match status" value="1"/>
</dbReference>
<dbReference type="GO" id="GO:0005634">
    <property type="term" value="C:nucleus"/>
    <property type="evidence" value="ECO:0007669"/>
    <property type="project" value="TreeGrafter"/>
</dbReference>
<dbReference type="Pfam" id="PF04082">
    <property type="entry name" value="Fungal_trans"/>
    <property type="match status" value="1"/>
</dbReference>
<organism evidence="9 10">
    <name type="scientific">Aspergillus thermomutatus</name>
    <name type="common">Neosartorya pseudofischeri</name>
    <dbReference type="NCBI Taxonomy" id="41047"/>
    <lineage>
        <taxon>Eukaryota</taxon>
        <taxon>Fungi</taxon>
        <taxon>Dikarya</taxon>
        <taxon>Ascomycota</taxon>
        <taxon>Pezizomycotina</taxon>
        <taxon>Eurotiomycetes</taxon>
        <taxon>Eurotiomycetidae</taxon>
        <taxon>Eurotiales</taxon>
        <taxon>Aspergillaceae</taxon>
        <taxon>Aspergillus</taxon>
        <taxon>Aspergillus subgen. Fumigati</taxon>
    </lineage>
</organism>
<reference evidence="9" key="1">
    <citation type="submission" date="2018-08" db="EMBL/GenBank/DDBJ databases">
        <title>Draft genome sequence of azole-resistant Aspergillus thermomutatus (Neosartorya pseudofischeri) strain HMR AF 39, isolated from a human nasal aspirate.</title>
        <authorList>
            <person name="Parent-Michaud M."/>
            <person name="Dufresne P.J."/>
            <person name="Fournier E."/>
            <person name="Martineau C."/>
            <person name="Moreira S."/>
            <person name="Perkins V."/>
            <person name="De Repentigny L."/>
            <person name="Dufresne S.F."/>
        </authorList>
    </citation>
    <scope>NUCLEOTIDE SEQUENCE [LARGE SCALE GENOMIC DNA]</scope>
    <source>
        <strain evidence="9">HMR AF 39</strain>
    </source>
</reference>
<dbReference type="SMART" id="SM00906">
    <property type="entry name" value="Fungal_trans"/>
    <property type="match status" value="1"/>
</dbReference>
<gene>
    <name evidence="9" type="ORF">CDV56_101517</name>
</gene>
<protein>
    <recommendedName>
        <fullName evidence="8">Xylanolytic transcriptional activator regulatory domain-containing protein</fullName>
    </recommendedName>
</protein>
<keyword evidence="2" id="KW-0862">Zinc</keyword>
<keyword evidence="4" id="KW-0238">DNA-binding</keyword>
<evidence type="ECO:0000256" key="2">
    <source>
        <dbReference type="ARBA" id="ARBA00022833"/>
    </source>
</evidence>
<dbReference type="GO" id="GO:0001228">
    <property type="term" value="F:DNA-binding transcription activator activity, RNA polymerase II-specific"/>
    <property type="evidence" value="ECO:0007669"/>
    <property type="project" value="TreeGrafter"/>
</dbReference>
<dbReference type="OrthoDB" id="4337792at2759"/>
<name>A0A397H9S0_ASPTH</name>
<keyword evidence="5" id="KW-0804">Transcription</keyword>
<dbReference type="GeneID" id="38123491"/>
<accession>A0A397H9S0</accession>
<dbReference type="AlphaFoldDB" id="A0A397H9S0"/>
<dbReference type="GO" id="GO:0008270">
    <property type="term" value="F:zinc ion binding"/>
    <property type="evidence" value="ECO:0007669"/>
    <property type="project" value="InterPro"/>
</dbReference>
<evidence type="ECO:0000313" key="10">
    <source>
        <dbReference type="Proteomes" id="UP000215305"/>
    </source>
</evidence>
<feature type="compositionally biased region" description="Polar residues" evidence="7">
    <location>
        <begin position="80"/>
        <end position="107"/>
    </location>
</feature>
<sequence>MHKEVGDEESMFCVTGRKRRRPAVYAIAVVFLLRLSSADVHVTQFMHSMQKTQDQMRSPGERILVQPPPVTQASIRGRSAASSHVSSAPGTTSSRASTVTSQTSAQEVESLRTRIRELEEQLSRAAHAIQPSASTPDSNIETTSSRLSGIFHVHREVGQVKTRSVTHKRRLFGQSHWYNTIILFQDIWETTEPQLREENSKAFADIQQCKQLARVIKSRRAPPWPLQPTNQLPPKDIADELVHCYCRTTETVFRVLHIPTFKRDYEALWVSGGQPDTGFLMQLKLVLAIGAAVYDEKYTLRSSALRWVYEAETWVSEPKFKSRLDIQSLQTHILLLLAREIVGIGGDSVWFAAGALFRKAIYLGLHRDPHRLPNQNTYTAEMRRRLWNTILEIALQSSLTSGGPPLLSVGDFDTESPANFDDDQLVAEHPVPKPDDEFTDVSVSISLRKTFPIRLAVAKFLNDLGSSGTYEETLRLDAELRASYRTLCRTLQKCSSNREPPPPQFAIQTVDFLMRGYLSALHMPFFGPSLHGTAYAFSRKVVVENSLKIWYLTHPSGTSSAHPQIAQDHSDTDLVRLVVCGAGVIRILSFQAVFSIAAELRAQIYEDDGLNPLPLRQDLLQVIRSAQAWCFRWVEAGETNTKGYLLTCALAAQIEGLLRGLRGDDIPPLLIKAVEEAEEKCLPVLEEMAAVLQIERAGDAVPQIYMNPTPDLSEDCDFMMSDIFRDPGSMGSMWLFDVGAPVGPAIW</sequence>
<dbReference type="Proteomes" id="UP000215305">
    <property type="component" value="Unassembled WGS sequence"/>
</dbReference>
<evidence type="ECO:0000259" key="8">
    <source>
        <dbReference type="SMART" id="SM00906"/>
    </source>
</evidence>
<dbReference type="CDD" id="cd12148">
    <property type="entry name" value="fungal_TF_MHR"/>
    <property type="match status" value="1"/>
</dbReference>
<evidence type="ECO:0000313" key="9">
    <source>
        <dbReference type="EMBL" id="RHZ58376.1"/>
    </source>
</evidence>
<evidence type="ECO:0000256" key="7">
    <source>
        <dbReference type="SAM" id="MobiDB-lite"/>
    </source>
</evidence>
<comment type="caution">
    <text evidence="9">The sequence shown here is derived from an EMBL/GenBank/DDBJ whole genome shotgun (WGS) entry which is preliminary data.</text>
</comment>
<evidence type="ECO:0000256" key="1">
    <source>
        <dbReference type="ARBA" id="ARBA00022723"/>
    </source>
</evidence>
<keyword evidence="3" id="KW-0805">Transcription regulation</keyword>
<dbReference type="RefSeq" id="XP_026615390.1">
    <property type="nucleotide sequence ID" value="XM_026755136.1"/>
</dbReference>
<feature type="region of interest" description="Disordered" evidence="7">
    <location>
        <begin position="71"/>
        <end position="110"/>
    </location>
</feature>
<dbReference type="GO" id="GO:0006351">
    <property type="term" value="P:DNA-templated transcription"/>
    <property type="evidence" value="ECO:0007669"/>
    <property type="project" value="InterPro"/>
</dbReference>